<reference evidence="6" key="1">
    <citation type="journal article" date="2018" name="Front. Microbiol.">
        <title>Genome-Based Analysis Reveals the Taxonomy and Diversity of the Family Idiomarinaceae.</title>
        <authorList>
            <person name="Liu Y."/>
            <person name="Lai Q."/>
            <person name="Shao Z."/>
        </authorList>
    </citation>
    <scope>NUCLEOTIDE SEQUENCE [LARGE SCALE GENOMIC DNA]</scope>
    <source>
        <strain evidence="6">AIS</strain>
    </source>
</reference>
<evidence type="ECO:0000259" key="3">
    <source>
        <dbReference type="PROSITE" id="PS50885"/>
    </source>
</evidence>
<dbReference type="Gene3D" id="3.30.70.270">
    <property type="match status" value="1"/>
</dbReference>
<dbReference type="GO" id="GO:0052621">
    <property type="term" value="F:diguanylate cyclase activity"/>
    <property type="evidence" value="ECO:0007669"/>
    <property type="project" value="UniProtKB-EC"/>
</dbReference>
<feature type="transmembrane region" description="Helical" evidence="2">
    <location>
        <begin position="21"/>
        <end position="47"/>
    </location>
</feature>
<keyword evidence="2" id="KW-0812">Transmembrane</keyword>
<dbReference type="InterPro" id="IPR043128">
    <property type="entry name" value="Rev_trsase/Diguanyl_cyclase"/>
</dbReference>
<gene>
    <name evidence="5" type="ORF">CWE13_08945</name>
</gene>
<dbReference type="PROSITE" id="PS50887">
    <property type="entry name" value="GGDEF"/>
    <property type="match status" value="1"/>
</dbReference>
<dbReference type="OrthoDB" id="8572793at2"/>
<dbReference type="NCBIfam" id="TIGR00254">
    <property type="entry name" value="GGDEF"/>
    <property type="match status" value="1"/>
</dbReference>
<evidence type="ECO:0000313" key="5">
    <source>
        <dbReference type="EMBL" id="RUO36961.1"/>
    </source>
</evidence>
<dbReference type="CDD" id="cd06225">
    <property type="entry name" value="HAMP"/>
    <property type="match status" value="1"/>
</dbReference>
<dbReference type="PROSITE" id="PS50885">
    <property type="entry name" value="HAMP"/>
    <property type="match status" value="1"/>
</dbReference>
<keyword evidence="6" id="KW-1185">Reference proteome</keyword>
<dbReference type="SMART" id="SM00304">
    <property type="entry name" value="HAMP"/>
    <property type="match status" value="1"/>
</dbReference>
<dbReference type="InterPro" id="IPR029787">
    <property type="entry name" value="Nucleotide_cyclase"/>
</dbReference>
<name>A0A432WT61_9GAMM</name>
<feature type="transmembrane region" description="Helical" evidence="2">
    <location>
        <begin position="376"/>
        <end position="395"/>
    </location>
</feature>
<sequence>MGRFPMRNPLHNRRVRFSRRLTTHLLVRISFWSLLAVLIITTIGFVISYKHAKEALITALIEDTNQHLARESEHFRTVEQSATVLAERFLTRYQEFINDDRFQERFDRWYTETEPGVVRLQPEFYDGIRQGETWFENITVFAGPRTNAISDELKARVTIAQYVLNELAPAWLQKVKNTHISMPENIMLVYSETQPWGLVAAADLVITDYSVVQSTLMEYNPERKPGWTGLYYDLSADFWTITYQHPVDYQGQHLMNASYDIALSDIIDRVIQYQSDSDKRMLFNTKGQLIASPETLSESYQQRGVLDIDKLSNPEYKAIYQLIEAHGADTDHFVLRNALPGELLIGQKISGLNWWHVTLYPYSQVQLQALQGPLRISLATIGLLIFILLIVYWLVSRHVSRPLRQLANMAMMIGEKNYADVISSKHLQEHVRSEVGLLVRSFRTMASRLLAHQQNLEKLVADRTAQLAAANEALEQMAHLDGLTGLRNRRAFDKDMARLSAHPHDTNTTLLLGDLDKFKPFNDNYGHQAGDEALKNVAKCLANFEQVRVYRYGGEEIAVLADVADYTAAKQLAEAMCKAVFDLNIAHKHCEHKRLTISFGVHLVVNDSSIEANIQAVDKQLYEAKKAGGNCVR</sequence>
<protein>
    <recommendedName>
        <fullName evidence="1">diguanylate cyclase</fullName>
        <ecNumber evidence="1">2.7.7.65</ecNumber>
    </recommendedName>
</protein>
<evidence type="ECO:0000313" key="6">
    <source>
        <dbReference type="Proteomes" id="UP000286934"/>
    </source>
</evidence>
<keyword evidence="2" id="KW-1133">Transmembrane helix</keyword>
<organism evidence="5 6">
    <name type="scientific">Aliidiomarina shirensis</name>
    <dbReference type="NCBI Taxonomy" id="1048642"/>
    <lineage>
        <taxon>Bacteria</taxon>
        <taxon>Pseudomonadati</taxon>
        <taxon>Pseudomonadota</taxon>
        <taxon>Gammaproteobacteria</taxon>
        <taxon>Alteromonadales</taxon>
        <taxon>Idiomarinaceae</taxon>
        <taxon>Aliidiomarina</taxon>
    </lineage>
</organism>
<dbReference type="SUPFAM" id="SSF55073">
    <property type="entry name" value="Nucleotide cyclase"/>
    <property type="match status" value="1"/>
</dbReference>
<dbReference type="GO" id="GO:1902201">
    <property type="term" value="P:negative regulation of bacterial-type flagellum-dependent cell motility"/>
    <property type="evidence" value="ECO:0007669"/>
    <property type="project" value="TreeGrafter"/>
</dbReference>
<dbReference type="CDD" id="cd01949">
    <property type="entry name" value="GGDEF"/>
    <property type="match status" value="1"/>
</dbReference>
<dbReference type="InterPro" id="IPR003660">
    <property type="entry name" value="HAMP_dom"/>
</dbReference>
<proteinExistence type="predicted"/>
<dbReference type="Proteomes" id="UP000286934">
    <property type="component" value="Unassembled WGS sequence"/>
</dbReference>
<dbReference type="AlphaFoldDB" id="A0A432WT61"/>
<dbReference type="PANTHER" id="PTHR45138">
    <property type="entry name" value="REGULATORY COMPONENTS OF SENSORY TRANSDUCTION SYSTEM"/>
    <property type="match status" value="1"/>
</dbReference>
<dbReference type="Gene3D" id="6.10.340.10">
    <property type="match status" value="1"/>
</dbReference>
<feature type="domain" description="HAMP" evidence="3">
    <location>
        <begin position="397"/>
        <end position="454"/>
    </location>
</feature>
<dbReference type="Gene3D" id="3.30.450.20">
    <property type="entry name" value="PAS domain"/>
    <property type="match status" value="1"/>
</dbReference>
<dbReference type="PANTHER" id="PTHR45138:SF2">
    <property type="entry name" value="DIGUANYLATE CYCLASE VDCA"/>
    <property type="match status" value="1"/>
</dbReference>
<dbReference type="InterPro" id="IPR050469">
    <property type="entry name" value="Diguanylate_Cyclase"/>
</dbReference>
<dbReference type="EC" id="2.7.7.65" evidence="1"/>
<evidence type="ECO:0000256" key="2">
    <source>
        <dbReference type="SAM" id="Phobius"/>
    </source>
</evidence>
<keyword evidence="2" id="KW-0472">Membrane</keyword>
<dbReference type="Pfam" id="PF00672">
    <property type="entry name" value="HAMP"/>
    <property type="match status" value="1"/>
</dbReference>
<dbReference type="GO" id="GO:0007165">
    <property type="term" value="P:signal transduction"/>
    <property type="evidence" value="ECO:0007669"/>
    <property type="project" value="InterPro"/>
</dbReference>
<dbReference type="GO" id="GO:0043709">
    <property type="term" value="P:cell adhesion involved in single-species biofilm formation"/>
    <property type="evidence" value="ECO:0007669"/>
    <property type="project" value="TreeGrafter"/>
</dbReference>
<dbReference type="SMART" id="SM00267">
    <property type="entry name" value="GGDEF"/>
    <property type="match status" value="1"/>
</dbReference>
<accession>A0A432WT61</accession>
<dbReference type="GO" id="GO:0005886">
    <property type="term" value="C:plasma membrane"/>
    <property type="evidence" value="ECO:0007669"/>
    <property type="project" value="TreeGrafter"/>
</dbReference>
<dbReference type="InterPro" id="IPR000160">
    <property type="entry name" value="GGDEF_dom"/>
</dbReference>
<comment type="caution">
    <text evidence="5">The sequence shown here is derived from an EMBL/GenBank/DDBJ whole genome shotgun (WGS) entry which is preliminary data.</text>
</comment>
<evidence type="ECO:0000256" key="1">
    <source>
        <dbReference type="ARBA" id="ARBA00012528"/>
    </source>
</evidence>
<feature type="domain" description="GGDEF" evidence="4">
    <location>
        <begin position="506"/>
        <end position="633"/>
    </location>
</feature>
<evidence type="ECO:0000259" key="4">
    <source>
        <dbReference type="PROSITE" id="PS50887"/>
    </source>
</evidence>
<dbReference type="EMBL" id="PIPP01000003">
    <property type="protein sequence ID" value="RUO36961.1"/>
    <property type="molecule type" value="Genomic_DNA"/>
</dbReference>
<dbReference type="Pfam" id="PF00990">
    <property type="entry name" value="GGDEF"/>
    <property type="match status" value="1"/>
</dbReference>